<dbReference type="Pfam" id="PF25516">
    <property type="entry name" value="PTPase"/>
    <property type="match status" value="1"/>
</dbReference>
<gene>
    <name evidence="5" type="ORF">C7B82_12060</name>
</gene>
<dbReference type="OrthoDB" id="9768243at2"/>
<evidence type="ECO:0000259" key="4">
    <source>
        <dbReference type="PROSITE" id="PS51061"/>
    </source>
</evidence>
<dbReference type="InterPro" id="IPR003593">
    <property type="entry name" value="AAA+_ATPase"/>
</dbReference>
<dbReference type="Gene3D" id="3.30.1370.50">
    <property type="entry name" value="R3H-like domain"/>
    <property type="match status" value="1"/>
</dbReference>
<keyword evidence="6" id="KW-1185">Reference proteome</keyword>
<dbReference type="EMBL" id="PVWK01000063">
    <property type="protein sequence ID" value="PSB29343.1"/>
    <property type="molecule type" value="Genomic_DNA"/>
</dbReference>
<dbReference type="InterPro" id="IPR058670">
    <property type="entry name" value="PTPase_dom"/>
</dbReference>
<dbReference type="Proteomes" id="UP000239576">
    <property type="component" value="Unassembled WGS sequence"/>
</dbReference>
<feature type="domain" description="R3H" evidence="4">
    <location>
        <begin position="558"/>
        <end position="622"/>
    </location>
</feature>
<sequence>MQITDDLTKLLDILPDAIRLRLEQHPQKDMLVEVVLDIGRRPEARFPGQAEYLSEALVSQADLDECITKVGDFGGDNRAGIERTLHRISAIRNRRGDVIGLTCRVGRAIFGTIGMIRDLVESGRSILMLGRPGVGKTTALREIARVLADELEKRVVIIDTSNEIAGDGDVPHPAIGRARRMQVARPELQHQVMIEAVENHMPEVIVIDEIGTELEALAARTIAERGVQLVGTAHGNRLENLIKNPTLSDLIGGIQSVTLGDEEARRRGSQKSVLERKAPPTFDIAVEMLERHRWVIHEQVAETVDSLLRGRQPNPQVRALSETGKVVITHELSSAEADAQTGQRRSARGSVAPGRSALNPLGGQADLGDRSAFVSSGRLGGVQSRGWRSSGQMRPLSAPSQLDLSPDEQQFEQMLDESLQGGFGGGNAAFLHEILDGDPEATFGEAGQRVGPNGEDTLHVYPYAVSRHQLDQVIRTLNLPVILTKDIDHADAVLALRSHVKNHSKLRHIAKARQVPIHTIKASTIPQIAHGLRRMLDMDDSGAPDIADLNLFSSSGSEDEIEALEEARLAVEQIVIPKGQPVELLPRSPIVRKMQHELVEHYHLKSRSFGDEPNRRLRIYPA</sequence>
<dbReference type="GO" id="GO:0005524">
    <property type="term" value="F:ATP binding"/>
    <property type="evidence" value="ECO:0007669"/>
    <property type="project" value="UniProtKB-KW"/>
</dbReference>
<dbReference type="InterPro" id="IPR001374">
    <property type="entry name" value="R3H_dom"/>
</dbReference>
<evidence type="ECO:0000256" key="2">
    <source>
        <dbReference type="ARBA" id="ARBA00022840"/>
    </source>
</evidence>
<evidence type="ECO:0000256" key="3">
    <source>
        <dbReference type="SAM" id="MobiDB-lite"/>
    </source>
</evidence>
<protein>
    <submittedName>
        <fullName evidence="5">Single-stranded DNA-binding protein</fullName>
    </submittedName>
</protein>
<name>A0A2T1E9F4_9CYAN</name>
<dbReference type="GO" id="GO:0003677">
    <property type="term" value="F:DNA binding"/>
    <property type="evidence" value="ECO:0007669"/>
    <property type="project" value="UniProtKB-KW"/>
</dbReference>
<accession>A0A2T1E9F4</accession>
<dbReference type="InterPro" id="IPR034081">
    <property type="entry name" value="R3H_AAA"/>
</dbReference>
<dbReference type="Pfam" id="PF01424">
    <property type="entry name" value="R3H"/>
    <property type="match status" value="1"/>
</dbReference>
<dbReference type="InterPro" id="IPR036867">
    <property type="entry name" value="R3H_dom_sf"/>
</dbReference>
<dbReference type="Pfam" id="PF19568">
    <property type="entry name" value="Spore_III_AA"/>
    <property type="match status" value="1"/>
</dbReference>
<proteinExistence type="predicted"/>
<dbReference type="RefSeq" id="WP_106256565.1">
    <property type="nucleotide sequence ID" value="NZ_CAWNSW010000157.1"/>
</dbReference>
<dbReference type="AlphaFoldDB" id="A0A2T1E9F4"/>
<dbReference type="CDD" id="cd00009">
    <property type="entry name" value="AAA"/>
    <property type="match status" value="1"/>
</dbReference>
<organism evidence="5 6">
    <name type="scientific">Stenomitos frigidus ULC18</name>
    <dbReference type="NCBI Taxonomy" id="2107698"/>
    <lineage>
        <taxon>Bacteria</taxon>
        <taxon>Bacillati</taxon>
        <taxon>Cyanobacteriota</taxon>
        <taxon>Cyanophyceae</taxon>
        <taxon>Leptolyngbyales</taxon>
        <taxon>Leptolyngbyaceae</taxon>
        <taxon>Stenomitos</taxon>
    </lineage>
</organism>
<dbReference type="InterPro" id="IPR027417">
    <property type="entry name" value="P-loop_NTPase"/>
</dbReference>
<feature type="region of interest" description="Disordered" evidence="3">
    <location>
        <begin position="333"/>
        <end position="403"/>
    </location>
</feature>
<dbReference type="Gene3D" id="3.40.50.300">
    <property type="entry name" value="P-loop containing nucleotide triphosphate hydrolases"/>
    <property type="match status" value="1"/>
</dbReference>
<evidence type="ECO:0000313" key="5">
    <source>
        <dbReference type="EMBL" id="PSB29343.1"/>
    </source>
</evidence>
<dbReference type="PROSITE" id="PS51061">
    <property type="entry name" value="R3H"/>
    <property type="match status" value="1"/>
</dbReference>
<dbReference type="InterPro" id="IPR045735">
    <property type="entry name" value="Spore_III_AA_AAA+_ATPase"/>
</dbReference>
<dbReference type="PANTHER" id="PTHR20953">
    <property type="entry name" value="KINASE-RELATED"/>
    <property type="match status" value="1"/>
</dbReference>
<comment type="caution">
    <text evidence="5">The sequence shown here is derived from an EMBL/GenBank/DDBJ whole genome shotgun (WGS) entry which is preliminary data.</text>
</comment>
<keyword evidence="1" id="KW-0547">Nucleotide-binding</keyword>
<dbReference type="SMART" id="SM00382">
    <property type="entry name" value="AAA"/>
    <property type="match status" value="1"/>
</dbReference>
<dbReference type="SUPFAM" id="SSF52540">
    <property type="entry name" value="P-loop containing nucleoside triphosphate hydrolases"/>
    <property type="match status" value="1"/>
</dbReference>
<keyword evidence="5" id="KW-0238">DNA-binding</keyword>
<dbReference type="PANTHER" id="PTHR20953:SF3">
    <property type="entry name" value="P-LOOP CONTAINING NUCLEOSIDE TRIPHOSPHATE HYDROLASES SUPERFAMILY PROTEIN"/>
    <property type="match status" value="1"/>
</dbReference>
<reference evidence="5 6" key="2">
    <citation type="submission" date="2018-03" db="EMBL/GenBank/DDBJ databases">
        <title>The ancient ancestry and fast evolution of plastids.</title>
        <authorList>
            <person name="Moore K.R."/>
            <person name="Magnabosco C."/>
            <person name="Momper L."/>
            <person name="Gold D.A."/>
            <person name="Bosak T."/>
            <person name="Fournier G.P."/>
        </authorList>
    </citation>
    <scope>NUCLEOTIDE SEQUENCE [LARGE SCALE GENOMIC DNA]</scope>
    <source>
        <strain evidence="5 6">ULC18</strain>
    </source>
</reference>
<feature type="compositionally biased region" description="Polar residues" evidence="3">
    <location>
        <begin position="386"/>
        <end position="403"/>
    </location>
</feature>
<dbReference type="SUPFAM" id="SSF82708">
    <property type="entry name" value="R3H domain"/>
    <property type="match status" value="1"/>
</dbReference>
<reference evidence="6" key="1">
    <citation type="submission" date="2018-02" db="EMBL/GenBank/DDBJ databases">
        <authorList>
            <person name="Moore K."/>
            <person name="Momper L."/>
        </authorList>
    </citation>
    <scope>NUCLEOTIDE SEQUENCE [LARGE SCALE GENOMIC DNA]</scope>
    <source>
        <strain evidence="6">ULC18</strain>
    </source>
</reference>
<evidence type="ECO:0000313" key="6">
    <source>
        <dbReference type="Proteomes" id="UP000239576"/>
    </source>
</evidence>
<dbReference type="SMART" id="SM00393">
    <property type="entry name" value="R3H"/>
    <property type="match status" value="1"/>
</dbReference>
<dbReference type="CDD" id="cd02645">
    <property type="entry name" value="R3H_AAA"/>
    <property type="match status" value="1"/>
</dbReference>
<keyword evidence="2" id="KW-0067">ATP-binding</keyword>
<evidence type="ECO:0000256" key="1">
    <source>
        <dbReference type="ARBA" id="ARBA00022741"/>
    </source>
</evidence>